<organism evidence="1 2">
    <name type="scientific">Prunus persica</name>
    <name type="common">Peach</name>
    <name type="synonym">Amygdalus persica</name>
    <dbReference type="NCBI Taxonomy" id="3760"/>
    <lineage>
        <taxon>Eukaryota</taxon>
        <taxon>Viridiplantae</taxon>
        <taxon>Streptophyta</taxon>
        <taxon>Embryophyta</taxon>
        <taxon>Tracheophyta</taxon>
        <taxon>Spermatophyta</taxon>
        <taxon>Magnoliopsida</taxon>
        <taxon>eudicotyledons</taxon>
        <taxon>Gunneridae</taxon>
        <taxon>Pentapetalae</taxon>
        <taxon>rosids</taxon>
        <taxon>fabids</taxon>
        <taxon>Rosales</taxon>
        <taxon>Rosaceae</taxon>
        <taxon>Amygdaloideae</taxon>
        <taxon>Amygdaleae</taxon>
        <taxon>Prunus</taxon>
    </lineage>
</organism>
<protein>
    <submittedName>
        <fullName evidence="1">Uncharacterized protein</fullName>
    </submittedName>
</protein>
<dbReference type="AlphaFoldDB" id="A0A251N145"/>
<accession>A0A251N145</accession>
<keyword evidence="2" id="KW-1185">Reference proteome</keyword>
<evidence type="ECO:0000313" key="2">
    <source>
        <dbReference type="Proteomes" id="UP000006882"/>
    </source>
</evidence>
<proteinExistence type="predicted"/>
<reference evidence="1 2" key="1">
    <citation type="journal article" date="2013" name="Nat. Genet.">
        <title>The high-quality draft genome of peach (Prunus persica) identifies unique patterns of genetic diversity, domestication and genome evolution.</title>
        <authorList>
            <consortium name="International Peach Genome Initiative"/>
            <person name="Verde I."/>
            <person name="Abbott A.G."/>
            <person name="Scalabrin S."/>
            <person name="Jung S."/>
            <person name="Shu S."/>
            <person name="Marroni F."/>
            <person name="Zhebentyayeva T."/>
            <person name="Dettori M.T."/>
            <person name="Grimwood J."/>
            <person name="Cattonaro F."/>
            <person name="Zuccolo A."/>
            <person name="Rossini L."/>
            <person name="Jenkins J."/>
            <person name="Vendramin E."/>
            <person name="Meisel L.A."/>
            <person name="Decroocq V."/>
            <person name="Sosinski B."/>
            <person name="Prochnik S."/>
            <person name="Mitros T."/>
            <person name="Policriti A."/>
            <person name="Cipriani G."/>
            <person name="Dondini L."/>
            <person name="Ficklin S."/>
            <person name="Goodstein D.M."/>
            <person name="Xuan P."/>
            <person name="Del Fabbro C."/>
            <person name="Aramini V."/>
            <person name="Copetti D."/>
            <person name="Gonzalez S."/>
            <person name="Horner D.S."/>
            <person name="Falchi R."/>
            <person name="Lucas S."/>
            <person name="Mica E."/>
            <person name="Maldonado J."/>
            <person name="Lazzari B."/>
            <person name="Bielenberg D."/>
            <person name="Pirona R."/>
            <person name="Miculan M."/>
            <person name="Barakat A."/>
            <person name="Testolin R."/>
            <person name="Stella A."/>
            <person name="Tartarini S."/>
            <person name="Tonutti P."/>
            <person name="Arus P."/>
            <person name="Orellana A."/>
            <person name="Wells C."/>
            <person name="Main D."/>
            <person name="Vizzotto G."/>
            <person name="Silva H."/>
            <person name="Salamini F."/>
            <person name="Schmutz J."/>
            <person name="Morgante M."/>
            <person name="Rokhsar D.S."/>
        </authorList>
    </citation>
    <scope>NUCLEOTIDE SEQUENCE [LARGE SCALE GENOMIC DNA]</scope>
    <source>
        <strain evidence="2">cv. Nemared</strain>
    </source>
</reference>
<name>A0A251N145_PRUPE</name>
<dbReference type="EMBL" id="CM007658">
    <property type="protein sequence ID" value="ONH91954.1"/>
    <property type="molecule type" value="Genomic_DNA"/>
</dbReference>
<sequence>MNYNQEPDGVSILTVYNEANQHTNYESTCVGQLRLKARYTPNYFYKDIYTSLIKQQSSNARILEFRSVHKHMLCVQRGWSSGRKREVLCREGD</sequence>
<evidence type="ECO:0000313" key="1">
    <source>
        <dbReference type="EMBL" id="ONH91954.1"/>
    </source>
</evidence>
<dbReference type="Proteomes" id="UP000006882">
    <property type="component" value="Chromosome G8"/>
</dbReference>
<gene>
    <name evidence="1" type="ORF">PRUPE_8G146300</name>
</gene>
<dbReference type="Gramene" id="ONH91954">
    <property type="protein sequence ID" value="ONH91954"/>
    <property type="gene ID" value="PRUPE_8G146300"/>
</dbReference>